<dbReference type="AlphaFoldDB" id="A0A4Z2ER76"/>
<reference evidence="2 3" key="1">
    <citation type="submission" date="2019-03" db="EMBL/GenBank/DDBJ databases">
        <title>First draft genome of Liparis tanakae, snailfish: a comprehensive survey of snailfish specific genes.</title>
        <authorList>
            <person name="Kim W."/>
            <person name="Song I."/>
            <person name="Jeong J.-H."/>
            <person name="Kim D."/>
            <person name="Kim S."/>
            <person name="Ryu S."/>
            <person name="Song J.Y."/>
            <person name="Lee S.K."/>
        </authorList>
    </citation>
    <scope>NUCLEOTIDE SEQUENCE [LARGE SCALE GENOMIC DNA]</scope>
    <source>
        <tissue evidence="2">Muscle</tissue>
    </source>
</reference>
<comment type="caution">
    <text evidence="2">The sequence shown here is derived from an EMBL/GenBank/DDBJ whole genome shotgun (WGS) entry which is preliminary data.</text>
</comment>
<sequence length="211" mass="22413">MRTHESTTASVASVPLMRSAGVCVCRPSPTRRSEVRGQYHHGAVLGAAGDDVVVVGAPVDVQHRAGTRLPGLGASGVSTSPLRLPFRHAAQTPARHRPGSAAPHIPHLGGAARVSNVARPLRGAMASRPPWTGGTAREEGRDTRERTCGDSYLWRLVPVETRTCGDSCVFVFNEASSNTRSACSERRRAGDTPPSRGATSLWQRRAGPAQR</sequence>
<evidence type="ECO:0000313" key="2">
    <source>
        <dbReference type="EMBL" id="TNN31110.1"/>
    </source>
</evidence>
<feature type="region of interest" description="Disordered" evidence="1">
    <location>
        <begin position="124"/>
        <end position="143"/>
    </location>
</feature>
<dbReference type="EMBL" id="SRLO01003794">
    <property type="protein sequence ID" value="TNN31110.1"/>
    <property type="molecule type" value="Genomic_DNA"/>
</dbReference>
<accession>A0A4Z2ER76</accession>
<evidence type="ECO:0000256" key="1">
    <source>
        <dbReference type="SAM" id="MobiDB-lite"/>
    </source>
</evidence>
<proteinExistence type="predicted"/>
<name>A0A4Z2ER76_9TELE</name>
<feature type="region of interest" description="Disordered" evidence="1">
    <location>
        <begin position="180"/>
        <end position="211"/>
    </location>
</feature>
<protein>
    <submittedName>
        <fullName evidence="2">Uncharacterized protein</fullName>
    </submittedName>
</protein>
<gene>
    <name evidence="2" type="ORF">EYF80_058739</name>
</gene>
<organism evidence="2 3">
    <name type="scientific">Liparis tanakae</name>
    <name type="common">Tanaka's snailfish</name>
    <dbReference type="NCBI Taxonomy" id="230148"/>
    <lineage>
        <taxon>Eukaryota</taxon>
        <taxon>Metazoa</taxon>
        <taxon>Chordata</taxon>
        <taxon>Craniata</taxon>
        <taxon>Vertebrata</taxon>
        <taxon>Euteleostomi</taxon>
        <taxon>Actinopterygii</taxon>
        <taxon>Neopterygii</taxon>
        <taxon>Teleostei</taxon>
        <taxon>Neoteleostei</taxon>
        <taxon>Acanthomorphata</taxon>
        <taxon>Eupercaria</taxon>
        <taxon>Perciformes</taxon>
        <taxon>Cottioidei</taxon>
        <taxon>Cottales</taxon>
        <taxon>Liparidae</taxon>
        <taxon>Liparis</taxon>
    </lineage>
</organism>
<dbReference type="Proteomes" id="UP000314294">
    <property type="component" value="Unassembled WGS sequence"/>
</dbReference>
<keyword evidence="3" id="KW-1185">Reference proteome</keyword>
<evidence type="ECO:0000313" key="3">
    <source>
        <dbReference type="Proteomes" id="UP000314294"/>
    </source>
</evidence>